<dbReference type="InterPro" id="IPR046796">
    <property type="entry name" value="Transposase_32_dom"/>
</dbReference>
<dbReference type="EMBL" id="JAAIUW010000014">
    <property type="protein sequence ID" value="KAF7801219.1"/>
    <property type="molecule type" value="Genomic_DNA"/>
</dbReference>
<evidence type="ECO:0000313" key="2">
    <source>
        <dbReference type="EMBL" id="KAF7801219.1"/>
    </source>
</evidence>
<gene>
    <name evidence="2" type="ORF">G2W53_044499</name>
</gene>
<comment type="caution">
    <text evidence="2">The sequence shown here is derived from an EMBL/GenBank/DDBJ whole genome shotgun (WGS) entry which is preliminary data.</text>
</comment>
<feature type="domain" description="Putative plant transposon protein" evidence="1">
    <location>
        <begin position="60"/>
        <end position="220"/>
    </location>
</feature>
<dbReference type="Proteomes" id="UP000634136">
    <property type="component" value="Unassembled WGS sequence"/>
</dbReference>
<evidence type="ECO:0000313" key="3">
    <source>
        <dbReference type="Proteomes" id="UP000634136"/>
    </source>
</evidence>
<dbReference type="AlphaFoldDB" id="A0A834SDH7"/>
<dbReference type="OrthoDB" id="1423221at2759"/>
<sequence length="361" mass="41216">MASRKHKATASSSSCGTIAERFASPDAAKRYKDIFSKSKAISKWGLSLNKENNDDKEILDMDRKDNKVNVRGVEIPFSREDIIKFYNLPNLSQEQCGYHALQEQEAPDYGAIAKKLGKEADTSWENSKAKRDRQPLKLFLMNLKDVVSLWQHFICAHIIPGGNTSVVTKERAFLLYCIVTGQQVDVAEIMMNQVVQVAKKSNPTLFFPCLITALWKKAHVKFPDTDALMSKKLALNLAKIKSTRQTVENTKHRGAFEEFRHNQRQQEAFAPHLESAPSFSSQPEADHLIRELLKRQERYHQEVMAEMKYLRAQSEAVDARSKYNSTCVGVIHHNLWQLIKHSKDKAHTPKYHHLPPPPPES</sequence>
<dbReference type="Pfam" id="PF20167">
    <property type="entry name" value="Transposase_32"/>
    <property type="match status" value="1"/>
</dbReference>
<accession>A0A834SDH7</accession>
<keyword evidence="3" id="KW-1185">Reference proteome</keyword>
<evidence type="ECO:0000259" key="1">
    <source>
        <dbReference type="Pfam" id="PF20167"/>
    </source>
</evidence>
<organism evidence="2 3">
    <name type="scientific">Senna tora</name>
    <dbReference type="NCBI Taxonomy" id="362788"/>
    <lineage>
        <taxon>Eukaryota</taxon>
        <taxon>Viridiplantae</taxon>
        <taxon>Streptophyta</taxon>
        <taxon>Embryophyta</taxon>
        <taxon>Tracheophyta</taxon>
        <taxon>Spermatophyta</taxon>
        <taxon>Magnoliopsida</taxon>
        <taxon>eudicotyledons</taxon>
        <taxon>Gunneridae</taxon>
        <taxon>Pentapetalae</taxon>
        <taxon>rosids</taxon>
        <taxon>fabids</taxon>
        <taxon>Fabales</taxon>
        <taxon>Fabaceae</taxon>
        <taxon>Caesalpinioideae</taxon>
        <taxon>Cassia clade</taxon>
        <taxon>Senna</taxon>
    </lineage>
</organism>
<reference evidence="2" key="1">
    <citation type="submission" date="2020-09" db="EMBL/GenBank/DDBJ databases">
        <title>Genome-Enabled Discovery of Anthraquinone Biosynthesis in Senna tora.</title>
        <authorList>
            <person name="Kang S.-H."/>
            <person name="Pandey R.P."/>
            <person name="Lee C.-M."/>
            <person name="Sim J.-S."/>
            <person name="Jeong J.-T."/>
            <person name="Choi B.-S."/>
            <person name="Jung M."/>
            <person name="Ginzburg D."/>
            <person name="Zhao K."/>
            <person name="Won S.Y."/>
            <person name="Oh T.-J."/>
            <person name="Yu Y."/>
            <person name="Kim N.-H."/>
            <person name="Lee O.R."/>
            <person name="Lee T.-H."/>
            <person name="Bashyal P."/>
            <person name="Kim T.-S."/>
            <person name="Lee W.-H."/>
            <person name="Kawkins C."/>
            <person name="Kim C.-K."/>
            <person name="Kim J.S."/>
            <person name="Ahn B.O."/>
            <person name="Rhee S.Y."/>
            <person name="Sohng J.K."/>
        </authorList>
    </citation>
    <scope>NUCLEOTIDE SEQUENCE</scope>
    <source>
        <tissue evidence="2">Leaf</tissue>
    </source>
</reference>
<proteinExistence type="predicted"/>
<name>A0A834SDH7_9FABA</name>
<protein>
    <recommendedName>
        <fullName evidence="1">Putative plant transposon protein domain-containing protein</fullName>
    </recommendedName>
</protein>